<dbReference type="InterPro" id="IPR029058">
    <property type="entry name" value="AB_hydrolase_fold"/>
</dbReference>
<name>A0A8J3A636_9ACTN</name>
<evidence type="ECO:0000259" key="1">
    <source>
        <dbReference type="Pfam" id="PF00561"/>
    </source>
</evidence>
<dbReference type="GO" id="GO:0042952">
    <property type="term" value="P:beta-ketoadipate pathway"/>
    <property type="evidence" value="ECO:0007669"/>
    <property type="project" value="InterPro"/>
</dbReference>
<reference evidence="2" key="1">
    <citation type="journal article" date="2014" name="Int. J. Syst. Evol. Microbiol.">
        <title>Complete genome sequence of Corynebacterium casei LMG S-19264T (=DSM 44701T), isolated from a smear-ripened cheese.</title>
        <authorList>
            <consortium name="US DOE Joint Genome Institute (JGI-PGF)"/>
            <person name="Walter F."/>
            <person name="Albersmeier A."/>
            <person name="Kalinowski J."/>
            <person name="Ruckert C."/>
        </authorList>
    </citation>
    <scope>NUCLEOTIDE SEQUENCE</scope>
    <source>
        <strain evidence="2">CGMCC 1.14988</strain>
    </source>
</reference>
<organism evidence="2 3">
    <name type="scientific">Egicoccus halophilus</name>
    <dbReference type="NCBI Taxonomy" id="1670830"/>
    <lineage>
        <taxon>Bacteria</taxon>
        <taxon>Bacillati</taxon>
        <taxon>Actinomycetota</taxon>
        <taxon>Nitriliruptoria</taxon>
        <taxon>Egicoccales</taxon>
        <taxon>Egicoccaceae</taxon>
        <taxon>Egicoccus</taxon>
    </lineage>
</organism>
<dbReference type="PANTHER" id="PTHR43433">
    <property type="entry name" value="HYDROLASE, ALPHA/BETA FOLD FAMILY PROTEIN"/>
    <property type="match status" value="1"/>
</dbReference>
<dbReference type="Pfam" id="PF00561">
    <property type="entry name" value="Abhydrolase_1"/>
    <property type="match status" value="1"/>
</dbReference>
<gene>
    <name evidence="2" type="primary">pcaD</name>
    <name evidence="2" type="ORF">GCM10011354_07560</name>
</gene>
<comment type="caution">
    <text evidence="2">The sequence shown here is derived from an EMBL/GenBank/DDBJ whole genome shotgun (WGS) entry which is preliminary data.</text>
</comment>
<dbReference type="InterPro" id="IPR000073">
    <property type="entry name" value="AB_hydrolase_1"/>
</dbReference>
<reference evidence="2" key="2">
    <citation type="submission" date="2020-09" db="EMBL/GenBank/DDBJ databases">
        <authorList>
            <person name="Sun Q."/>
            <person name="Zhou Y."/>
        </authorList>
    </citation>
    <scope>NUCLEOTIDE SEQUENCE</scope>
    <source>
        <strain evidence="2">CGMCC 1.14988</strain>
    </source>
</reference>
<dbReference type="Gene3D" id="3.40.50.1820">
    <property type="entry name" value="alpha/beta hydrolase"/>
    <property type="match status" value="1"/>
</dbReference>
<evidence type="ECO:0000313" key="2">
    <source>
        <dbReference type="EMBL" id="GGI04137.1"/>
    </source>
</evidence>
<dbReference type="InterPro" id="IPR026968">
    <property type="entry name" value="PcaD/CatD"/>
</dbReference>
<feature type="domain" description="AB hydrolase-1" evidence="1">
    <location>
        <begin position="39"/>
        <end position="249"/>
    </location>
</feature>
<dbReference type="AlphaFoldDB" id="A0A8J3A636"/>
<sequence length="273" mass="28719">MSERTVRTDDGVALHTRLDGPADAPYLLTINSLGTDLTTWEAQVADWATTRRVLRYDQRGHGASSVPAGPYTIDRLGHDALAVLDAYGIERVDVCGLSLGGVVALWLGAHAPDRVSRLVLADTAARVGTEQGWRERAALVREQGMDAVVDLVLGRFFSPDFRRSGAPALDAVATALRDTRPEGYAASCEALATADLREVAGRVGAPALVLVGTADEATPPSDARALADRLPAATYVELPVAGHLANLEQPEAFSAQVADFLAATTSSSGDIHA</sequence>
<dbReference type="NCBIfam" id="TIGR02427">
    <property type="entry name" value="protocat_pcaD"/>
    <property type="match status" value="1"/>
</dbReference>
<protein>
    <submittedName>
        <fullName evidence="2">3-oxoadipate enol-lactonase</fullName>
    </submittedName>
</protein>
<accession>A0A8J3A636</accession>
<keyword evidence="3" id="KW-1185">Reference proteome</keyword>
<dbReference type="PRINTS" id="PR00111">
    <property type="entry name" value="ABHYDROLASE"/>
</dbReference>
<dbReference type="Proteomes" id="UP000650511">
    <property type="component" value="Unassembled WGS sequence"/>
</dbReference>
<dbReference type="InterPro" id="IPR050471">
    <property type="entry name" value="AB_hydrolase"/>
</dbReference>
<dbReference type="EMBL" id="BMHA01000002">
    <property type="protein sequence ID" value="GGI04137.1"/>
    <property type="molecule type" value="Genomic_DNA"/>
</dbReference>
<dbReference type="SUPFAM" id="SSF53474">
    <property type="entry name" value="alpha/beta-Hydrolases"/>
    <property type="match status" value="1"/>
</dbReference>
<evidence type="ECO:0000313" key="3">
    <source>
        <dbReference type="Proteomes" id="UP000650511"/>
    </source>
</evidence>
<dbReference type="RefSeq" id="WP_205745317.1">
    <property type="nucleotide sequence ID" value="NZ_BMHA01000002.1"/>
</dbReference>
<dbReference type="GO" id="GO:0047570">
    <property type="term" value="F:3-oxoadipate enol-lactonase activity"/>
    <property type="evidence" value="ECO:0007669"/>
    <property type="project" value="InterPro"/>
</dbReference>
<proteinExistence type="predicted"/>
<dbReference type="PANTHER" id="PTHR43433:SF5">
    <property type="entry name" value="AB HYDROLASE-1 DOMAIN-CONTAINING PROTEIN"/>
    <property type="match status" value="1"/>
</dbReference>